<dbReference type="PANTHER" id="PTHR28242">
    <property type="entry name" value="PHOSPHORELAY INTERMEDIATE PROTEIN YPD1"/>
    <property type="match status" value="1"/>
</dbReference>
<dbReference type="SUPFAM" id="SSF47226">
    <property type="entry name" value="Histidine-containing phosphotransfer domain, HPT domain"/>
    <property type="match status" value="1"/>
</dbReference>
<dbReference type="InterPro" id="IPR008207">
    <property type="entry name" value="Sig_transdc_His_kin_Hpt_dom"/>
</dbReference>
<proteinExistence type="predicted"/>
<protein>
    <recommendedName>
        <fullName evidence="6">Histidine-containing phosphotransfer protein</fullName>
    </recommendedName>
</protein>
<dbReference type="Gene3D" id="1.20.120.160">
    <property type="entry name" value="HPT domain"/>
    <property type="match status" value="1"/>
</dbReference>
<reference evidence="8 9" key="1">
    <citation type="journal article" date="2024" name="Plant J.">
        <title>Genome sequences and population genomics reveal climatic adaptation and genomic divergence between two closely related sweetgum species.</title>
        <authorList>
            <person name="Xu W.Q."/>
            <person name="Ren C.Q."/>
            <person name="Zhang X.Y."/>
            <person name="Comes H.P."/>
            <person name="Liu X.H."/>
            <person name="Li Y.G."/>
            <person name="Kettle C.J."/>
            <person name="Jalonen R."/>
            <person name="Gaisberger H."/>
            <person name="Ma Y.Z."/>
            <person name="Qiu Y.X."/>
        </authorList>
    </citation>
    <scope>NUCLEOTIDE SEQUENCE [LARGE SCALE GENOMIC DNA]</scope>
    <source>
        <strain evidence="8">Hangzhou</strain>
    </source>
</reference>
<keyword evidence="3 6" id="KW-0902">Two-component regulatory system</keyword>
<dbReference type="GO" id="GO:0000160">
    <property type="term" value="P:phosphorelay signal transduction system"/>
    <property type="evidence" value="ECO:0007669"/>
    <property type="project" value="UniProtKB-UniRule"/>
</dbReference>
<dbReference type="Pfam" id="PF01627">
    <property type="entry name" value="Hpt"/>
    <property type="match status" value="1"/>
</dbReference>
<dbReference type="InterPro" id="IPR036641">
    <property type="entry name" value="HPT_dom_sf"/>
</dbReference>
<dbReference type="Proteomes" id="UP001415857">
    <property type="component" value="Unassembled WGS sequence"/>
</dbReference>
<evidence type="ECO:0000256" key="5">
    <source>
        <dbReference type="PROSITE-ProRule" id="PRU00110"/>
    </source>
</evidence>
<evidence type="ECO:0000259" key="7">
    <source>
        <dbReference type="PROSITE" id="PS50894"/>
    </source>
</evidence>
<keyword evidence="9" id="KW-1185">Reference proteome</keyword>
<evidence type="ECO:0000256" key="3">
    <source>
        <dbReference type="ARBA" id="ARBA00023012"/>
    </source>
</evidence>
<gene>
    <name evidence="8" type="ORF">L1049_007544</name>
</gene>
<evidence type="ECO:0000256" key="2">
    <source>
        <dbReference type="ARBA" id="ARBA00022864"/>
    </source>
</evidence>
<organism evidence="8 9">
    <name type="scientific">Liquidambar formosana</name>
    <name type="common">Formosan gum</name>
    <dbReference type="NCBI Taxonomy" id="63359"/>
    <lineage>
        <taxon>Eukaryota</taxon>
        <taxon>Viridiplantae</taxon>
        <taxon>Streptophyta</taxon>
        <taxon>Embryophyta</taxon>
        <taxon>Tracheophyta</taxon>
        <taxon>Spermatophyta</taxon>
        <taxon>Magnoliopsida</taxon>
        <taxon>eudicotyledons</taxon>
        <taxon>Gunneridae</taxon>
        <taxon>Pentapetalae</taxon>
        <taxon>Saxifragales</taxon>
        <taxon>Altingiaceae</taxon>
        <taxon>Liquidambar</taxon>
    </lineage>
</organism>
<dbReference type="FunFam" id="1.20.120.160:FF:000001">
    <property type="entry name" value="Histidine-containing phosphotransfer protein 1"/>
    <property type="match status" value="1"/>
</dbReference>
<sequence length="162" mass="18510">MALARLRADLENLVQSMYKEGVLDNQFAQIQALQDESNPKFVVEVVTLFCDDAGRILRELTNHLSQSDVDHYKLDAYVHQLKGSSSSIGAHRVKLACADFRQASDNKNKDRFQEALDRIKCEYYLLRSKFQTLVELEQRISACETNQQLQNAMYGGGSTQRF</sequence>
<dbReference type="GO" id="GO:0005829">
    <property type="term" value="C:cytosol"/>
    <property type="evidence" value="ECO:0007669"/>
    <property type="project" value="UniProtKB-SubCell"/>
</dbReference>
<dbReference type="GO" id="GO:0009927">
    <property type="term" value="F:histidine phosphotransfer kinase activity"/>
    <property type="evidence" value="ECO:0007669"/>
    <property type="project" value="UniProtKB-UniRule"/>
</dbReference>
<comment type="domain">
    <text evidence="6">Histidine-containing phosphotransfer domain (HPt) contains an active histidine that mediates the phosphotransfer.</text>
</comment>
<evidence type="ECO:0000313" key="8">
    <source>
        <dbReference type="EMBL" id="KAK9289389.1"/>
    </source>
</evidence>
<evidence type="ECO:0000313" key="9">
    <source>
        <dbReference type="Proteomes" id="UP001415857"/>
    </source>
</evidence>
<keyword evidence="2 6" id="KW-0932">Cytokinin signaling pathway</keyword>
<evidence type="ECO:0000256" key="6">
    <source>
        <dbReference type="RuleBase" id="RU369004"/>
    </source>
</evidence>
<comment type="caution">
    <text evidence="8">The sequence shown here is derived from an EMBL/GenBank/DDBJ whole genome shotgun (WGS) entry which is preliminary data.</text>
</comment>
<dbReference type="GO" id="GO:0043424">
    <property type="term" value="F:protein histidine kinase binding"/>
    <property type="evidence" value="ECO:0007669"/>
    <property type="project" value="UniProtKB-UniRule"/>
</dbReference>
<dbReference type="EMBL" id="JBBPBK010000002">
    <property type="protein sequence ID" value="KAK9289389.1"/>
    <property type="molecule type" value="Genomic_DNA"/>
</dbReference>
<dbReference type="GO" id="GO:0005634">
    <property type="term" value="C:nucleus"/>
    <property type="evidence" value="ECO:0007669"/>
    <property type="project" value="UniProtKB-SubCell"/>
</dbReference>
<comment type="subcellular location">
    <subcellularLocation>
        <location evidence="6">Cytoplasm</location>
        <location evidence="6">Cytosol</location>
    </subcellularLocation>
    <subcellularLocation>
        <location evidence="6">Nucleus</location>
    </subcellularLocation>
</comment>
<name>A0AAP0X1K5_LIQFO</name>
<feature type="modified residue" description="Phosphohistidine" evidence="5">
    <location>
        <position position="79"/>
    </location>
</feature>
<dbReference type="GO" id="GO:0009736">
    <property type="term" value="P:cytokinin-activated signaling pathway"/>
    <property type="evidence" value="ECO:0007669"/>
    <property type="project" value="UniProtKB-KW"/>
</dbReference>
<keyword evidence="5" id="KW-0597">Phosphoprotein</keyword>
<evidence type="ECO:0000256" key="4">
    <source>
        <dbReference type="ARBA" id="ARBA00023242"/>
    </source>
</evidence>
<accession>A0AAP0X1K5</accession>
<dbReference type="PANTHER" id="PTHR28242:SF30">
    <property type="entry name" value="HISTIDINE-CONTAINING PHOSPHOTRANSFER PROTEIN 2"/>
    <property type="match status" value="1"/>
</dbReference>
<dbReference type="InterPro" id="IPR045871">
    <property type="entry name" value="AHP1-5/YPD1"/>
</dbReference>
<comment type="function">
    <text evidence="6">Functions as a two-component phosphorelay mediators between cytokinin sensor histidine kinases and response regulators (B-type ARRs). Plays an important role in propagating cytokinin signal transduction.</text>
</comment>
<evidence type="ECO:0000256" key="1">
    <source>
        <dbReference type="ARBA" id="ARBA00022490"/>
    </source>
</evidence>
<dbReference type="AlphaFoldDB" id="A0AAP0X1K5"/>
<keyword evidence="4" id="KW-0539">Nucleus</keyword>
<keyword evidence="1" id="KW-0963">Cytoplasm</keyword>
<dbReference type="PROSITE" id="PS50894">
    <property type="entry name" value="HPT"/>
    <property type="match status" value="1"/>
</dbReference>
<feature type="domain" description="HPt" evidence="7">
    <location>
        <begin position="38"/>
        <end position="143"/>
    </location>
</feature>